<protein>
    <submittedName>
        <fullName evidence="1">Tetratricopeptide repeat protein</fullName>
    </submittedName>
</protein>
<proteinExistence type="predicted"/>
<dbReference type="Gene3D" id="1.25.40.10">
    <property type="entry name" value="Tetratricopeptide repeat domain"/>
    <property type="match status" value="1"/>
</dbReference>
<dbReference type="RefSeq" id="WP_323985861.1">
    <property type="nucleotide sequence ID" value="NZ_CP139639.1"/>
</dbReference>
<evidence type="ECO:0000313" key="2">
    <source>
        <dbReference type="Proteomes" id="UP001322392"/>
    </source>
</evidence>
<evidence type="ECO:0000313" key="1">
    <source>
        <dbReference type="EMBL" id="WRI22012.1"/>
    </source>
</evidence>
<accession>A0ABZ0ZY72</accession>
<dbReference type="InterPro" id="IPR011990">
    <property type="entry name" value="TPR-like_helical_dom_sf"/>
</dbReference>
<sequence length="1180" mass="132519">MSGYSGRGAAKNIKLSFPVLRDNLEKGQDIAWSIYLLKMHVAPKKLRETLDKVLIGTKALEMLHGPSFPRAIEKMYGNLSNVYIGSLESELIIAISSAELRGGNIRDFVSMRRSFEESILKNEKLEAVDILNRVEERFGWSVWLIQGRLAAAQLWDGIDEKRKLARAYRESAGANKLVKIIINFVAKRSEGTAVPGFLQSELDRLFKGTNDSVVHSYLKVKLLQLASPDIELIALALAIEAVSNSIDYYETLIAMLQAVVTEPETCEKIRKRIADPVGRLYRKTGDDRLVSVLVALGVKCDWSASEDRSRAEIIEAYSVGNYDLVLTLSNSYLRVHPADMAIVAMQVQTEQKIGHTDEQVKGLWGEIKKNLAGLVSLNDNTYVSALSLYTIADRFYGHPWANYLRAFVNQTLTQDQLNFPSVALRRTLVLSSKVTPFSMLLEPPRGSAGLAKLISGSGLYPATNQVYELATTGKASDLYPISSERTKRYLARYQIANGQWDEAIENLKSAQEFLEGADAFRCSIHLAIAYARKGDLEKAVEATVKAYIKWPTAPTVLPLQELIGALDDPTAWPQSIYIPIVFEIFTRYCSEEKITHLRYAFEVFQLQQDITSPQALKALDSVYGLETIILYLERVWRPEVMRQTILYDGTKEIEEERIRVCRALVEFDTTNSAQYVTEIRERVKAQELAKATKLVDQSRVYVDIGAIKSSLKSRLGDAYRRYKSAIQSAPHEQTDMLDTIAEKFVGLEKFDASGGSLSNILSSLHLLDEGVNTELSVQFAAMFAEVTNEFLRGNHGLNAYLSTRVRHGKMSNALRKSIVDEHLVTARKEGTTEYVPNKYWADSLISLTEDEKQSVLSVLENFAKKIDEIISFLKDELIQVAVYHEFIPANGNNPHALFTYQTSNLERLFMQGQDREIENLDGFIDLCVESLWEKTDANLSMVRGVLNSEIKERFLNCFEVLIDDLTALSCSERLSELFNHIARAKTSIQTKIVMISSWFRRSEVYDRADYSVDLPVYVARSMVESTISGSEYWAGVNVSIMTATSSMPGRTLDSIVDIFCAIFENAISYSGKDLAELDIKVELDFDNGRYRAVVVNGAAVDSSKGSNTERLEQVRLELRKSDISSKVQSEGRSGFHKIWAAINSPQYSNPDLQFGYNDDDQFVVSFSFSLEVSSDEDSAD</sequence>
<reference evidence="1 2" key="1">
    <citation type="submission" date="2023-12" db="EMBL/GenBank/DDBJ databases">
        <title>First complete genome sequence of Pseudomonas canadensis strain Pcan-CK-23 isolated from homogenized tissues of Zophobas morio larvae.</title>
        <authorList>
            <person name="Kundlacz C."/>
            <person name="Aldeia C."/>
            <person name="Eddoubaji Y."/>
            <person name="Campos-Madueno E.I."/>
            <person name="Endimiani A."/>
        </authorList>
    </citation>
    <scope>NUCLEOTIDE SEQUENCE [LARGE SCALE GENOMIC DNA]</scope>
    <source>
        <strain evidence="1 2">Pcan-CK-23</strain>
    </source>
</reference>
<name>A0ABZ0ZY72_9PSED</name>
<dbReference type="SUPFAM" id="SSF48452">
    <property type="entry name" value="TPR-like"/>
    <property type="match status" value="1"/>
</dbReference>
<organism evidence="1 2">
    <name type="scientific">Pseudomonas canadensis</name>
    <dbReference type="NCBI Taxonomy" id="915099"/>
    <lineage>
        <taxon>Bacteria</taxon>
        <taxon>Pseudomonadati</taxon>
        <taxon>Pseudomonadota</taxon>
        <taxon>Gammaproteobacteria</taxon>
        <taxon>Pseudomonadales</taxon>
        <taxon>Pseudomonadaceae</taxon>
        <taxon>Pseudomonas</taxon>
    </lineage>
</organism>
<keyword evidence="2" id="KW-1185">Reference proteome</keyword>
<dbReference type="Proteomes" id="UP001322392">
    <property type="component" value="Chromosome"/>
</dbReference>
<dbReference type="EMBL" id="CP139639">
    <property type="protein sequence ID" value="WRI22012.1"/>
    <property type="molecule type" value="Genomic_DNA"/>
</dbReference>
<gene>
    <name evidence="1" type="ORF">SPL95_15400</name>
</gene>